<comment type="caution">
    <text evidence="1">The sequence shown here is derived from an EMBL/GenBank/DDBJ whole genome shotgun (WGS) entry which is preliminary data.</text>
</comment>
<keyword evidence="2" id="KW-1185">Reference proteome</keyword>
<dbReference type="EMBL" id="CM043017">
    <property type="protein sequence ID" value="KAI4464450.1"/>
    <property type="molecule type" value="Genomic_DNA"/>
</dbReference>
<sequence length="494" mass="55636">MSVLTLNRRCGVPGTLANPNFEECVLRWFDESDVEFSDQDRDSASNISIENAIASDHETASELSGNESDDQDAMQVIETGEDSDVSDPGKNICTVKTDTNGLQLNQLEISWLMENLGKRMSPYDVAEMFSKAYPLAFTSRNITAGFLCTTYSLLVEVCNDPAAQDVELKDSPTDGSSLSEQEAKFILDRINSVERNVAELCVAFSAYSRKAAGLRDKGDEIAKTTLNYAESEEVNKTLSNSLVNFANTISLISDYGDLRVQNIDKKVVGEFTHYENICKHARDDVKQIYAVRSREIARKRQLDRARERTPRHRQQIIQAETELVKASTEVAKTIHNLEEHMTTFEKQKLHDLKTILLNYITTEMGYHAKCLELLTKAYQDINRIDEDADLEEFKKSLRMPDVLSSSSNSKRSLFRGSQSLGSLSSLFSTPKKKYPGIPTASISKSKRVSRSEEILDSRKQISDSETVESGSEEESEEENTEEHVSRFVARKYMK</sequence>
<protein>
    <submittedName>
        <fullName evidence="1">Uncharacterized protein</fullName>
    </submittedName>
</protein>
<accession>A0ACB9TCA0</accession>
<evidence type="ECO:0000313" key="2">
    <source>
        <dbReference type="Proteomes" id="UP001056778"/>
    </source>
</evidence>
<dbReference type="Proteomes" id="UP001056778">
    <property type="component" value="Chromosome 3"/>
</dbReference>
<gene>
    <name evidence="1" type="ORF">MML48_3g00001673</name>
</gene>
<evidence type="ECO:0000313" key="1">
    <source>
        <dbReference type="EMBL" id="KAI4464450.1"/>
    </source>
</evidence>
<organism evidence="1 2">
    <name type="scientific">Holotrichia oblita</name>
    <name type="common">Chafer beetle</name>
    <dbReference type="NCBI Taxonomy" id="644536"/>
    <lineage>
        <taxon>Eukaryota</taxon>
        <taxon>Metazoa</taxon>
        <taxon>Ecdysozoa</taxon>
        <taxon>Arthropoda</taxon>
        <taxon>Hexapoda</taxon>
        <taxon>Insecta</taxon>
        <taxon>Pterygota</taxon>
        <taxon>Neoptera</taxon>
        <taxon>Endopterygota</taxon>
        <taxon>Coleoptera</taxon>
        <taxon>Polyphaga</taxon>
        <taxon>Scarabaeiformia</taxon>
        <taxon>Scarabaeidae</taxon>
        <taxon>Melolonthinae</taxon>
        <taxon>Holotrichia</taxon>
    </lineage>
</organism>
<proteinExistence type="predicted"/>
<name>A0ACB9TCA0_HOLOL</name>
<reference evidence="1" key="1">
    <citation type="submission" date="2022-04" db="EMBL/GenBank/DDBJ databases">
        <title>Chromosome-scale genome assembly of Holotrichia oblita Faldermann.</title>
        <authorList>
            <person name="Rongchong L."/>
        </authorList>
    </citation>
    <scope>NUCLEOTIDE SEQUENCE</scope>
    <source>
        <strain evidence="1">81SQS9</strain>
    </source>
</reference>